<dbReference type="InterPro" id="IPR010648">
    <property type="entry name" value="UPF0270"/>
</dbReference>
<dbReference type="InterPro" id="IPR036685">
    <property type="entry name" value="YehU-like_sf"/>
</dbReference>
<keyword evidence="3" id="KW-1185">Reference proteome</keyword>
<evidence type="ECO:0000256" key="1">
    <source>
        <dbReference type="ARBA" id="ARBA00006450"/>
    </source>
</evidence>
<evidence type="ECO:0000313" key="2">
    <source>
        <dbReference type="EMBL" id="MCL1142267.1"/>
    </source>
</evidence>
<proteinExistence type="inferred from homology"/>
<comment type="caution">
    <text evidence="2">The sequence shown here is derived from an EMBL/GenBank/DDBJ whole genome shotgun (WGS) entry which is preliminary data.</text>
</comment>
<evidence type="ECO:0000313" key="3">
    <source>
        <dbReference type="Proteomes" id="UP001139333"/>
    </source>
</evidence>
<dbReference type="Pfam" id="PF06794">
    <property type="entry name" value="UPF0270"/>
    <property type="match status" value="1"/>
</dbReference>
<name>A0A9X1ZM34_9GAMM</name>
<reference evidence="2" key="1">
    <citation type="submission" date="2022-01" db="EMBL/GenBank/DDBJ databases">
        <title>Whole genome-based taxonomy of the Shewanellaceae.</title>
        <authorList>
            <person name="Martin-Rodriguez A.J."/>
        </authorList>
    </citation>
    <scope>NUCLEOTIDE SEQUENCE</scope>
    <source>
        <strain evidence="2">DSM 16422</strain>
    </source>
</reference>
<dbReference type="AlphaFoldDB" id="A0A9X1ZM34"/>
<sequence>MIIPYDALGNLQVETLNNLIKEYLFTQVEDGSFSEMNDQQIAAMIAQCKHALKVGELLVEYSEEDESISIRHKHNIINSQ</sequence>
<gene>
    <name evidence="2" type="ORF">L2672_06115</name>
</gene>
<organism evidence="2 3">
    <name type="scientific">Shewanella gaetbuli</name>
    <dbReference type="NCBI Taxonomy" id="220752"/>
    <lineage>
        <taxon>Bacteria</taxon>
        <taxon>Pseudomonadati</taxon>
        <taxon>Pseudomonadota</taxon>
        <taxon>Gammaproteobacteria</taxon>
        <taxon>Alteromonadales</taxon>
        <taxon>Shewanellaceae</taxon>
        <taxon>Shewanella</taxon>
    </lineage>
</organism>
<dbReference type="SUPFAM" id="SSF118001">
    <property type="entry name" value="YehU-like"/>
    <property type="match status" value="1"/>
</dbReference>
<dbReference type="RefSeq" id="WP_248994946.1">
    <property type="nucleotide sequence ID" value="NZ_JAKIKP010000003.1"/>
</dbReference>
<dbReference type="EMBL" id="JAKIKP010000003">
    <property type="protein sequence ID" value="MCL1142267.1"/>
    <property type="molecule type" value="Genomic_DNA"/>
</dbReference>
<comment type="similarity">
    <text evidence="1">Belongs to the UPF0270 family.</text>
</comment>
<dbReference type="Gene3D" id="1.10.10.610">
    <property type="entry name" value="YehU-like"/>
    <property type="match status" value="1"/>
</dbReference>
<accession>A0A9X1ZM34</accession>
<dbReference type="Proteomes" id="UP001139333">
    <property type="component" value="Unassembled WGS sequence"/>
</dbReference>
<protein>
    <submittedName>
        <fullName evidence="2">YheU family protein</fullName>
    </submittedName>
</protein>